<keyword evidence="3" id="KW-1185">Reference proteome</keyword>
<reference evidence="3" key="1">
    <citation type="submission" date="2018-05" db="EMBL/GenBank/DDBJ databases">
        <title>Azospirillum thermophila sp. nov., a novel isolated from hot spring.</title>
        <authorList>
            <person name="Zhao Z."/>
        </authorList>
    </citation>
    <scope>NUCLEOTIDE SEQUENCE [LARGE SCALE GENOMIC DNA]</scope>
    <source>
        <strain evidence="3">CFH 70021</strain>
    </source>
</reference>
<feature type="transmembrane region" description="Helical" evidence="1">
    <location>
        <begin position="18"/>
        <end position="39"/>
    </location>
</feature>
<feature type="transmembrane region" description="Helical" evidence="1">
    <location>
        <begin position="118"/>
        <end position="137"/>
    </location>
</feature>
<feature type="transmembrane region" description="Helical" evidence="1">
    <location>
        <begin position="45"/>
        <end position="66"/>
    </location>
</feature>
<dbReference type="RefSeq" id="WP_109330852.1">
    <property type="nucleotide sequence ID" value="NZ_CP029354.1"/>
</dbReference>
<proteinExistence type="predicted"/>
<accession>A0A2S2CVF6</accession>
<feature type="transmembrane region" description="Helical" evidence="1">
    <location>
        <begin position="332"/>
        <end position="353"/>
    </location>
</feature>
<evidence type="ECO:0000313" key="2">
    <source>
        <dbReference type="EMBL" id="AWK88504.1"/>
    </source>
</evidence>
<keyword evidence="1" id="KW-0812">Transmembrane</keyword>
<feature type="transmembrane region" description="Helical" evidence="1">
    <location>
        <begin position="306"/>
        <end position="325"/>
    </location>
</feature>
<dbReference type="OrthoDB" id="5451070at2"/>
<dbReference type="AlphaFoldDB" id="A0A2S2CVF6"/>
<evidence type="ECO:0000313" key="3">
    <source>
        <dbReference type="Proteomes" id="UP000245629"/>
    </source>
</evidence>
<organism evidence="2 3">
    <name type="scientific">Azospirillum thermophilum</name>
    <dbReference type="NCBI Taxonomy" id="2202148"/>
    <lineage>
        <taxon>Bacteria</taxon>
        <taxon>Pseudomonadati</taxon>
        <taxon>Pseudomonadota</taxon>
        <taxon>Alphaproteobacteria</taxon>
        <taxon>Rhodospirillales</taxon>
        <taxon>Azospirillaceae</taxon>
        <taxon>Azospirillum</taxon>
    </lineage>
</organism>
<keyword evidence="1" id="KW-1133">Transmembrane helix</keyword>
<feature type="transmembrane region" description="Helical" evidence="1">
    <location>
        <begin position="415"/>
        <end position="441"/>
    </location>
</feature>
<feature type="transmembrane region" description="Helical" evidence="1">
    <location>
        <begin position="202"/>
        <end position="225"/>
    </location>
</feature>
<dbReference type="KEGG" id="azz:DEW08_20810"/>
<protein>
    <submittedName>
        <fullName evidence="2">DUF3100 domain-containing protein</fullName>
    </submittedName>
</protein>
<feature type="transmembrane region" description="Helical" evidence="1">
    <location>
        <begin position="237"/>
        <end position="266"/>
    </location>
</feature>
<feature type="transmembrane region" description="Helical" evidence="1">
    <location>
        <begin position="386"/>
        <end position="403"/>
    </location>
</feature>
<dbReference type="InterPro" id="IPR021450">
    <property type="entry name" value="DUF3100"/>
</dbReference>
<name>A0A2S2CVF6_9PROT</name>
<keyword evidence="1" id="KW-0472">Membrane</keyword>
<feature type="transmembrane region" description="Helical" evidence="1">
    <location>
        <begin position="175"/>
        <end position="196"/>
    </location>
</feature>
<feature type="transmembrane region" description="Helical" evidence="1">
    <location>
        <begin position="359"/>
        <end position="379"/>
    </location>
</feature>
<gene>
    <name evidence="2" type="ORF">DEW08_20810</name>
</gene>
<dbReference type="Proteomes" id="UP000245629">
    <property type="component" value="Chromosome 3"/>
</dbReference>
<sequence length="443" mass="46332">MGVQLLERESLLASKVRLFGFAFIIVLVAETIGTISFQVGPGKILLMPLVWAVALGGVVSIFSRYAPAPLRAGASTQWYGAGLLQPALMLLITKLGLLVGASLPSVLAMGWPLVFQEFGHFFGTMIFGLPVALLLGIKREAIGATFSVGREPSLAIIAERFGLASAEGRGVLAEYLTGTVFGAVFIGLLAGFIASLNIFDPIALAMGAGVGSGSMMAAASGAIAAQQSPEVAKQVAVFAGAANLLTTTIGTYFTMFLSLPFTIWAYRVLEPVLGRIGMRPRVAVVEGAEGRAEAANPHKALGVPEWILAWVVTGAMALVGQWLGLKTPIADAVPGMAVILASTMVGFALYRLVWSKMPLVCWVSLVAMLATYPGVPFAAEAAALTAKVNVLALITPILAYAGLSVAKDVPAFRRLGWPIIVTSLMANAGTFLGATLIAQFFRH</sequence>
<feature type="transmembrane region" description="Helical" evidence="1">
    <location>
        <begin position="78"/>
        <end position="98"/>
    </location>
</feature>
<dbReference type="Pfam" id="PF11299">
    <property type="entry name" value="DUF3100"/>
    <property type="match status" value="1"/>
</dbReference>
<evidence type="ECO:0000256" key="1">
    <source>
        <dbReference type="SAM" id="Phobius"/>
    </source>
</evidence>
<dbReference type="EMBL" id="CP029354">
    <property type="protein sequence ID" value="AWK88504.1"/>
    <property type="molecule type" value="Genomic_DNA"/>
</dbReference>